<protein>
    <submittedName>
        <fullName evidence="2">Uncharacterized protein</fullName>
    </submittedName>
</protein>
<dbReference type="Proteomes" id="UP000243499">
    <property type="component" value="Chromosome 4"/>
</dbReference>
<evidence type="ECO:0000313" key="2">
    <source>
        <dbReference type="EMBL" id="PVH47602.1"/>
    </source>
</evidence>
<dbReference type="Gramene" id="PVH47602">
    <property type="protein sequence ID" value="PVH47602"/>
    <property type="gene ID" value="PAHAL_4G099800"/>
</dbReference>
<organism evidence="2">
    <name type="scientific">Panicum hallii</name>
    <dbReference type="NCBI Taxonomy" id="206008"/>
    <lineage>
        <taxon>Eukaryota</taxon>
        <taxon>Viridiplantae</taxon>
        <taxon>Streptophyta</taxon>
        <taxon>Embryophyta</taxon>
        <taxon>Tracheophyta</taxon>
        <taxon>Spermatophyta</taxon>
        <taxon>Magnoliopsida</taxon>
        <taxon>Liliopsida</taxon>
        <taxon>Poales</taxon>
        <taxon>Poaceae</taxon>
        <taxon>PACMAD clade</taxon>
        <taxon>Panicoideae</taxon>
        <taxon>Panicodae</taxon>
        <taxon>Paniceae</taxon>
        <taxon>Panicinae</taxon>
        <taxon>Panicum</taxon>
        <taxon>Panicum sect. Panicum</taxon>
    </lineage>
</organism>
<feature type="compositionally biased region" description="Acidic residues" evidence="1">
    <location>
        <begin position="151"/>
        <end position="164"/>
    </location>
</feature>
<feature type="region of interest" description="Disordered" evidence="1">
    <location>
        <begin position="33"/>
        <end position="119"/>
    </location>
</feature>
<dbReference type="AlphaFoldDB" id="A0A2T8JCF5"/>
<dbReference type="EMBL" id="CM008049">
    <property type="protein sequence ID" value="PVH47602.1"/>
    <property type="molecule type" value="Genomic_DNA"/>
</dbReference>
<feature type="compositionally biased region" description="Basic and acidic residues" evidence="1">
    <location>
        <begin position="103"/>
        <end position="119"/>
    </location>
</feature>
<reference evidence="2" key="1">
    <citation type="submission" date="2018-04" db="EMBL/GenBank/DDBJ databases">
        <title>WGS assembly of Panicum hallii.</title>
        <authorList>
            <person name="Lovell J."/>
            <person name="Jenkins J."/>
            <person name="Lowry D."/>
            <person name="Mamidi S."/>
            <person name="Sreedasyam A."/>
            <person name="Weng X."/>
            <person name="Barry K."/>
            <person name="Bonette J."/>
            <person name="Campitelli B."/>
            <person name="Daum C."/>
            <person name="Gordon S."/>
            <person name="Gould B."/>
            <person name="Lipzen A."/>
            <person name="Macqueen A."/>
            <person name="Palacio-Mejia J."/>
            <person name="Plott C."/>
            <person name="Shakirov E."/>
            <person name="Shu S."/>
            <person name="Yoshinaga Y."/>
            <person name="Zane M."/>
            <person name="Rokhsar D."/>
            <person name="Grimwood J."/>
            <person name="Schmutz J."/>
            <person name="Juenger T."/>
        </authorList>
    </citation>
    <scope>NUCLEOTIDE SEQUENCE [LARGE SCALE GENOMIC DNA]</scope>
    <source>
        <strain evidence="2">FIL2</strain>
    </source>
</reference>
<accession>A0A2T8JCF5</accession>
<name>A0A2T8JCF5_9POAL</name>
<feature type="compositionally biased region" description="Low complexity" evidence="1">
    <location>
        <begin position="38"/>
        <end position="51"/>
    </location>
</feature>
<sequence>MALVLFKRLNHGGVLRTFRMALVNRYPTSPMATCAGDPPAVTTAKPPAASTQGDCSHAPKAPADKPAGCDPQASPAVEPPAYPPSGDCPCDPQEAQPLGPGEVPRRDPDPLQDPRDGGRDFILLLTPSIHWSTCDNKDADEDNDHGSDNKDADEDNDHGSDDEALGPLPRGCLDHPCHVGYLDTN</sequence>
<gene>
    <name evidence="2" type="ORF">PAHAL_4G099800</name>
</gene>
<feature type="region of interest" description="Disordered" evidence="1">
    <location>
        <begin position="132"/>
        <end position="176"/>
    </location>
</feature>
<proteinExistence type="predicted"/>
<evidence type="ECO:0000256" key="1">
    <source>
        <dbReference type="SAM" id="MobiDB-lite"/>
    </source>
</evidence>